<dbReference type="Pfam" id="PF13814">
    <property type="entry name" value="Replic_Relax"/>
    <property type="match status" value="1"/>
</dbReference>
<protein>
    <recommendedName>
        <fullName evidence="3">Replication-relaxation</fullName>
    </recommendedName>
</protein>
<dbReference type="OrthoDB" id="9999501at2"/>
<evidence type="ECO:0000313" key="1">
    <source>
        <dbReference type="EMBL" id="KZE78161.1"/>
    </source>
</evidence>
<dbReference type="EMBL" id="LQRA01000057">
    <property type="protein sequence ID" value="KZE78161.1"/>
    <property type="molecule type" value="Genomic_DNA"/>
</dbReference>
<keyword evidence="2" id="KW-1185">Reference proteome</keyword>
<comment type="caution">
    <text evidence="1">The sequence shown here is derived from an EMBL/GenBank/DDBJ whole genome shotgun (WGS) entry which is preliminary data.</text>
</comment>
<gene>
    <name evidence="1" type="ORF">AV654_19490</name>
</gene>
<accession>A0A163XN38</accession>
<reference evidence="2" key="1">
    <citation type="submission" date="2016-01" db="EMBL/GenBank/DDBJ databases">
        <title>Draft genome of Chromobacterium sp. F49.</title>
        <authorList>
            <person name="Hong K.W."/>
        </authorList>
    </citation>
    <scope>NUCLEOTIDE SEQUENCE [LARGE SCALE GENOMIC DNA]</scope>
    <source>
        <strain evidence="2">M63</strain>
    </source>
</reference>
<dbReference type="AlphaFoldDB" id="A0A163XN38"/>
<dbReference type="InterPro" id="IPR025855">
    <property type="entry name" value="Replic_Relax"/>
</dbReference>
<evidence type="ECO:0000313" key="2">
    <source>
        <dbReference type="Proteomes" id="UP000076563"/>
    </source>
</evidence>
<dbReference type="Proteomes" id="UP000076563">
    <property type="component" value="Unassembled WGS sequence"/>
</dbReference>
<proteinExistence type="predicted"/>
<dbReference type="RefSeq" id="WP_063183077.1">
    <property type="nucleotide sequence ID" value="NZ_LQRA01000057.1"/>
</dbReference>
<sequence length="459" mass="53673">MAGRSENKGNERVVHLQDRDYAMFRDIFEFYYIDYHTARLRYFYHLESERSARSSFNQRMATLRDAGYISPVPFFSDRRKHVRGHSDYAYTLTAKGFQMLHAYWDIEPEWDPSLKNRSALFVIHHLNTYYFACLFRRQFEEGMLVDYVGEQSGRFQEPNKDLIKKDFLKPDAILFWKYGRHVLPWLVEYERSSRQSKAVVNKKLQSHSDYAKKGLYLQHPIMKENDVTNPPVFLIYCEDVKVANFRLNRISEEQFSFYDSKSAFGYSEILFGLQQEVEANPESAVFFRPSSERVSFDHVNFVQVFANEAMSRKISGLPADLAYQWIPTYLSTRMDIHLDGIINLSKGSFQASFLVRYYGQDKAHGEIIRELDHLQAMVAQDKLRSHPQLVRSFEAGNHPSLMILVDTAEQEQQLLQLVAAREFEDGLSAVIISRRDLIAEDPYGSNWLRHGQSERGLPI</sequence>
<name>A0A163XN38_9BACL</name>
<organism evidence="1 2">
    <name type="scientific">Paenibacillus elgii</name>
    <dbReference type="NCBI Taxonomy" id="189691"/>
    <lineage>
        <taxon>Bacteria</taxon>
        <taxon>Bacillati</taxon>
        <taxon>Bacillota</taxon>
        <taxon>Bacilli</taxon>
        <taxon>Bacillales</taxon>
        <taxon>Paenibacillaceae</taxon>
        <taxon>Paenibacillus</taxon>
    </lineage>
</organism>
<evidence type="ECO:0008006" key="3">
    <source>
        <dbReference type="Google" id="ProtNLM"/>
    </source>
</evidence>